<evidence type="ECO:0000313" key="2">
    <source>
        <dbReference type="Proteomes" id="UP000242791"/>
    </source>
</evidence>
<reference evidence="1 2" key="1">
    <citation type="submission" date="2015-08" db="EMBL/GenBank/DDBJ databases">
        <title>Emmonsia species relationships and genome sequence.</title>
        <authorList>
            <person name="Cuomo C.A."/>
            <person name="Schwartz I.S."/>
            <person name="Kenyon C."/>
            <person name="De Hoog G.S."/>
            <person name="Govender N.P."/>
            <person name="Botha A."/>
            <person name="Moreno L."/>
            <person name="De Vries M."/>
            <person name="Munoz J.F."/>
            <person name="Stielow J.B."/>
        </authorList>
    </citation>
    <scope>NUCLEOTIDE SEQUENCE [LARGE SCALE GENOMIC DNA]</scope>
    <source>
        <strain evidence="1 2">EI222</strain>
    </source>
</reference>
<proteinExistence type="predicted"/>
<accession>A0A1J9QA48</accession>
<gene>
    <name evidence="1" type="ORF">ACJ73_03226</name>
</gene>
<name>A0A1J9QA48_9EURO</name>
<sequence>MEIDHTVIGYKCPGFADDSPSLTLGEWGLTHGDRIRHLQKLKDAEILCPNNYPNLDAAIAYHQQFPANDRFHDTVVLFENGRILKSDKDATPTVFANGVERACSDQPVPMTLPTVQQLLREIPASIIGDI</sequence>
<comment type="caution">
    <text evidence="1">The sequence shown here is derived from an EMBL/GenBank/DDBJ whole genome shotgun (WGS) entry which is preliminary data.</text>
</comment>
<evidence type="ECO:0000313" key="1">
    <source>
        <dbReference type="EMBL" id="OJD25401.1"/>
    </source>
</evidence>
<protein>
    <submittedName>
        <fullName evidence="1">Uncharacterized protein</fullName>
    </submittedName>
</protein>
<organism evidence="1 2">
    <name type="scientific">Blastomyces percursus</name>
    <dbReference type="NCBI Taxonomy" id="1658174"/>
    <lineage>
        <taxon>Eukaryota</taxon>
        <taxon>Fungi</taxon>
        <taxon>Dikarya</taxon>
        <taxon>Ascomycota</taxon>
        <taxon>Pezizomycotina</taxon>
        <taxon>Eurotiomycetes</taxon>
        <taxon>Eurotiomycetidae</taxon>
        <taxon>Onygenales</taxon>
        <taxon>Ajellomycetaceae</taxon>
        <taxon>Blastomyces</taxon>
    </lineage>
</organism>
<dbReference type="AlphaFoldDB" id="A0A1J9QA48"/>
<keyword evidence="2" id="KW-1185">Reference proteome</keyword>
<dbReference type="VEuPathDB" id="FungiDB:ACJ73_03226"/>
<dbReference type="OrthoDB" id="10538710at2759"/>
<dbReference type="EMBL" id="LGTZ01000381">
    <property type="protein sequence ID" value="OJD25401.1"/>
    <property type="molecule type" value="Genomic_DNA"/>
</dbReference>
<dbReference type="Proteomes" id="UP000242791">
    <property type="component" value="Unassembled WGS sequence"/>
</dbReference>